<feature type="transmembrane region" description="Helical" evidence="9">
    <location>
        <begin position="285"/>
        <end position="309"/>
    </location>
</feature>
<keyword evidence="3" id="KW-0050">Antiport</keyword>
<proteinExistence type="inferred from homology"/>
<sequence length="486" mass="51206">MLPIDGGKFQLGGHGNLRFVSRYIEMLRYRAVYEKRETKLTTSTHAQTSTAKPSASFIALLPLFLFLALFIGAGVYFQSQGVDFAFYQLPSVIAILPAIIFALIISKQKLNQSIETFIAGIGHANIIAMCLIYLLAGAFAAVAKATGGVDATVALGLSLVPSSLLLPGFFVIAAFIATAMGTSMGTIAAVAPIALGVANEAQIDLAIMAGAVISGALFGDNLSIISDTTIASTRTQGCEMKDKFKENLIFAIPASIITLVIFTLVGQGQADVAAQDIDFVKVIPYLTILILAVSGLNVFVVLTIGILLAGITGLLTMDYGVIQFGQDIYAGFSNMQEIFILSMLVGGLAALMQQQGGLAFVSKQIEKLIVRFSKAKGEASTRASELGMAGIVAATNTCVANNTVSIVVTGDIAKELAQKHNVTPKRAASILDIFSCIVQGLIPYGAQALLIASTFSISPLEAVTHAWYCMVLAVVAIAIVVLRKRH</sequence>
<organism evidence="11 12">
    <name type="scientific">Shewanella colwelliana</name>
    <name type="common">Alteromonas colwelliana</name>
    <dbReference type="NCBI Taxonomy" id="23"/>
    <lineage>
        <taxon>Bacteria</taxon>
        <taxon>Pseudomonadati</taxon>
        <taxon>Pseudomonadota</taxon>
        <taxon>Gammaproteobacteria</taxon>
        <taxon>Alteromonadales</taxon>
        <taxon>Shewanellaceae</taxon>
        <taxon>Shewanella</taxon>
    </lineage>
</organism>
<keyword evidence="7 9" id="KW-0472">Membrane</keyword>
<feature type="transmembrane region" description="Helical" evidence="9">
    <location>
        <begin position="430"/>
        <end position="453"/>
    </location>
</feature>
<evidence type="ECO:0000256" key="5">
    <source>
        <dbReference type="ARBA" id="ARBA00022692"/>
    </source>
</evidence>
<feature type="transmembrane region" description="Helical" evidence="9">
    <location>
        <begin position="248"/>
        <end position="265"/>
    </location>
</feature>
<dbReference type="Pfam" id="PF03553">
    <property type="entry name" value="Na_H_antiporter"/>
    <property type="match status" value="1"/>
</dbReference>
<dbReference type="PANTHER" id="PTHR33451">
    <property type="entry name" value="MALATE-2H(+)/NA(+)-LACTATE ANTIPORTER"/>
    <property type="match status" value="1"/>
</dbReference>
<evidence type="ECO:0000313" key="11">
    <source>
        <dbReference type="EMBL" id="GIU35492.1"/>
    </source>
</evidence>
<protein>
    <submittedName>
        <fullName evidence="11">Sodium:proton antiporter</fullName>
    </submittedName>
</protein>
<feature type="transmembrane region" description="Helical" evidence="9">
    <location>
        <begin position="465"/>
        <end position="482"/>
    </location>
</feature>
<keyword evidence="2" id="KW-0813">Transport</keyword>
<evidence type="ECO:0000256" key="4">
    <source>
        <dbReference type="ARBA" id="ARBA00022475"/>
    </source>
</evidence>
<evidence type="ECO:0000256" key="8">
    <source>
        <dbReference type="ARBA" id="ARBA00038435"/>
    </source>
</evidence>
<evidence type="ECO:0000259" key="10">
    <source>
        <dbReference type="Pfam" id="PF03553"/>
    </source>
</evidence>
<keyword evidence="4" id="KW-1003">Cell membrane</keyword>
<keyword evidence="12" id="KW-1185">Reference proteome</keyword>
<keyword evidence="5 9" id="KW-0812">Transmembrane</keyword>
<evidence type="ECO:0000256" key="9">
    <source>
        <dbReference type="SAM" id="Phobius"/>
    </source>
</evidence>
<feature type="transmembrane region" description="Helical" evidence="9">
    <location>
        <begin position="117"/>
        <end position="141"/>
    </location>
</feature>
<reference evidence="11 12" key="1">
    <citation type="submission" date="2021-05" db="EMBL/GenBank/DDBJ databases">
        <title>Molecular characterization for Shewanella algae harboring chromosomal blaOXA-55-like strains isolated from clinical and environment sample.</title>
        <authorList>
            <person name="Ohama Y."/>
            <person name="Aoki K."/>
            <person name="Harada S."/>
            <person name="Moriya K."/>
            <person name="Ishii Y."/>
            <person name="Tateda K."/>
        </authorList>
    </citation>
    <scope>NUCLEOTIDE SEQUENCE [LARGE SCALE GENOMIC DNA]</scope>
    <source>
        <strain evidence="11 12">MBTL60-118</strain>
    </source>
</reference>
<evidence type="ECO:0000256" key="2">
    <source>
        <dbReference type="ARBA" id="ARBA00022448"/>
    </source>
</evidence>
<evidence type="ECO:0000256" key="6">
    <source>
        <dbReference type="ARBA" id="ARBA00022989"/>
    </source>
</evidence>
<feature type="transmembrane region" description="Helical" evidence="9">
    <location>
        <begin position="153"/>
        <end position="177"/>
    </location>
</feature>
<evidence type="ECO:0000256" key="1">
    <source>
        <dbReference type="ARBA" id="ARBA00004651"/>
    </source>
</evidence>
<feature type="transmembrane region" description="Helical" evidence="9">
    <location>
        <begin position="84"/>
        <end position="105"/>
    </location>
</feature>
<comment type="subcellular location">
    <subcellularLocation>
        <location evidence="1">Cell membrane</location>
        <topology evidence="1">Multi-pass membrane protein</topology>
    </subcellularLocation>
</comment>
<dbReference type="PANTHER" id="PTHR33451:SF5">
    <property type="entry name" value="NA+_H+ ANTIPORTER"/>
    <property type="match status" value="1"/>
</dbReference>
<comment type="similarity">
    <text evidence="8">Belongs to the NhaC Na(+)/H(+) (TC 2.A.35) antiporter family.</text>
</comment>
<gene>
    <name evidence="11" type="primary">metT</name>
    <name evidence="11" type="ORF">TUM3794_03270</name>
</gene>
<comment type="caution">
    <text evidence="11">The sequence shown here is derived from an EMBL/GenBank/DDBJ whole genome shotgun (WGS) entry which is preliminary data.</text>
</comment>
<dbReference type="InterPro" id="IPR052180">
    <property type="entry name" value="NhaC_Na-H+_Antiporter"/>
</dbReference>
<dbReference type="Proteomes" id="UP000773469">
    <property type="component" value="Unassembled WGS sequence"/>
</dbReference>
<feature type="transmembrane region" description="Helical" evidence="9">
    <location>
        <begin position="57"/>
        <end position="78"/>
    </location>
</feature>
<name>A0ABQ4NUL3_SHECO</name>
<evidence type="ECO:0000313" key="12">
    <source>
        <dbReference type="Proteomes" id="UP000773469"/>
    </source>
</evidence>
<evidence type="ECO:0000256" key="3">
    <source>
        <dbReference type="ARBA" id="ARBA00022449"/>
    </source>
</evidence>
<keyword evidence="6 9" id="KW-1133">Transmembrane helix</keyword>
<evidence type="ECO:0000256" key="7">
    <source>
        <dbReference type="ARBA" id="ARBA00023136"/>
    </source>
</evidence>
<feature type="domain" description="Na+/H+ antiporter NhaC-like C-terminal" evidence="10">
    <location>
        <begin position="54"/>
        <end position="266"/>
    </location>
</feature>
<dbReference type="EMBL" id="BPEU01000002">
    <property type="protein sequence ID" value="GIU35492.1"/>
    <property type="molecule type" value="Genomic_DNA"/>
</dbReference>
<dbReference type="InterPro" id="IPR018461">
    <property type="entry name" value="Na/H_Antiport_NhaC-like_C"/>
</dbReference>
<accession>A0ABQ4NUL3</accession>